<evidence type="ECO:0000259" key="1">
    <source>
        <dbReference type="Pfam" id="PF00144"/>
    </source>
</evidence>
<organism evidence="2 3">
    <name type="scientific">Arenibacter aquaticus</name>
    <dbReference type="NCBI Taxonomy" id="2489054"/>
    <lineage>
        <taxon>Bacteria</taxon>
        <taxon>Pseudomonadati</taxon>
        <taxon>Bacteroidota</taxon>
        <taxon>Flavobacteriia</taxon>
        <taxon>Flavobacteriales</taxon>
        <taxon>Flavobacteriaceae</taxon>
        <taxon>Arenibacter</taxon>
    </lineage>
</organism>
<comment type="caution">
    <text evidence="2">The sequence shown here is derived from an EMBL/GenBank/DDBJ whole genome shotgun (WGS) entry which is preliminary data.</text>
</comment>
<feature type="domain" description="Beta-lactamase-related" evidence="1">
    <location>
        <begin position="31"/>
        <end position="341"/>
    </location>
</feature>
<dbReference type="Proteomes" id="UP000267585">
    <property type="component" value="Unassembled WGS sequence"/>
</dbReference>
<dbReference type="InterPro" id="IPR012338">
    <property type="entry name" value="Beta-lactam/transpept-like"/>
</dbReference>
<evidence type="ECO:0000313" key="3">
    <source>
        <dbReference type="Proteomes" id="UP000267585"/>
    </source>
</evidence>
<evidence type="ECO:0000313" key="2">
    <source>
        <dbReference type="EMBL" id="RTE52867.1"/>
    </source>
</evidence>
<dbReference type="GO" id="GO:0016787">
    <property type="term" value="F:hydrolase activity"/>
    <property type="evidence" value="ECO:0007669"/>
    <property type="project" value="UniProtKB-KW"/>
</dbReference>
<dbReference type="RefSeq" id="WP_126163091.1">
    <property type="nucleotide sequence ID" value="NZ_RQPJ01000014.1"/>
</dbReference>
<protein>
    <submittedName>
        <fullName evidence="2">Class A beta-lactamase-related serine hydrolase</fullName>
    </submittedName>
</protein>
<dbReference type="Gene3D" id="3.40.710.10">
    <property type="entry name" value="DD-peptidase/beta-lactamase superfamily"/>
    <property type="match status" value="1"/>
</dbReference>
<name>A0A3S0C5Z6_9FLAO</name>
<keyword evidence="2" id="KW-0378">Hydrolase</keyword>
<dbReference type="PANTHER" id="PTHR46825:SF9">
    <property type="entry name" value="BETA-LACTAMASE-RELATED DOMAIN-CONTAINING PROTEIN"/>
    <property type="match status" value="1"/>
</dbReference>
<dbReference type="EMBL" id="RQPJ01000014">
    <property type="protein sequence ID" value="RTE52867.1"/>
    <property type="molecule type" value="Genomic_DNA"/>
</dbReference>
<dbReference type="SUPFAM" id="SSF56601">
    <property type="entry name" value="beta-lactamase/transpeptidase-like"/>
    <property type="match status" value="1"/>
</dbReference>
<dbReference type="Pfam" id="PF00144">
    <property type="entry name" value="Beta-lactamase"/>
    <property type="match status" value="1"/>
</dbReference>
<dbReference type="AlphaFoldDB" id="A0A3S0C5Z6"/>
<accession>A0A3S0C5Z6</accession>
<dbReference type="InterPro" id="IPR050491">
    <property type="entry name" value="AmpC-like"/>
</dbReference>
<dbReference type="InterPro" id="IPR001466">
    <property type="entry name" value="Beta-lactam-related"/>
</dbReference>
<dbReference type="OrthoDB" id="9793489at2"/>
<dbReference type="PANTHER" id="PTHR46825">
    <property type="entry name" value="D-ALANYL-D-ALANINE-CARBOXYPEPTIDASE/ENDOPEPTIDASE AMPH"/>
    <property type="match status" value="1"/>
</dbReference>
<sequence>MNPILTYLKGLFASQRILGADGSTMGKVRADHKLQQLINDGRIPGLAITVLKKGGVYFQKGYGYADLEKGTLVDPQRTIFRVASVSKPISAAALAAMVESHGLDLNASIYDYVPFFPKKQFDITIRQLAGHTAGIRGYRGCEYGLNRPLTIEEGLELFKDDPLLFEPGKGFLYNSYGWVLISLAMQEVSGIPFADYVREKVLEPYGMKDTFTEKQAKNNVHCTSFYSRKKEGFRKAIPVNNHYKLAGGGYLSTSSDIARFGQACLDISARGSGTWSQFLTAQTVKGESTHYGLGWEVSKDAKGRSFFGHIGNGVGGYAVFYVYPEQDMVFSIMINCTNPGVREDLVLVVDELLK</sequence>
<proteinExistence type="predicted"/>
<keyword evidence="3" id="KW-1185">Reference proteome</keyword>
<gene>
    <name evidence="2" type="ORF">EHW67_14460</name>
</gene>
<reference evidence="2 3" key="1">
    <citation type="submission" date="2018-11" db="EMBL/GenBank/DDBJ databases">
        <title>Arenibacter aquaticus sp.nov., a marine bacterium isolated from surface seawater in the South China Sea.</title>
        <authorList>
            <person name="Guo J."/>
            <person name="Sun J."/>
        </authorList>
    </citation>
    <scope>NUCLEOTIDE SEQUENCE [LARGE SCALE GENOMIC DNA]</scope>
    <source>
        <strain evidence="2 3">GUO666</strain>
    </source>
</reference>